<reference evidence="1" key="1">
    <citation type="journal article" date="2019" name="Sci. Rep.">
        <title>Draft genome of Tanacetum cinerariifolium, the natural source of mosquito coil.</title>
        <authorList>
            <person name="Yamashiro T."/>
            <person name="Shiraishi A."/>
            <person name="Satake H."/>
            <person name="Nakayama K."/>
        </authorList>
    </citation>
    <scope>NUCLEOTIDE SEQUENCE</scope>
</reference>
<accession>A0A6L2KPS8</accession>
<evidence type="ECO:0000313" key="1">
    <source>
        <dbReference type="EMBL" id="GEU51306.1"/>
    </source>
</evidence>
<dbReference type="AlphaFoldDB" id="A0A6L2KPS8"/>
<sequence>MVLMGWKLRKRKWMNTTRRLIEELESYMNAPDMFSIRIHRAGIFHKYPSRRYVDGHVDIFDMVDIDLFIMIAFNRMVLQLRYTGGFEPRFYNYLRPLSSLDEGLCPLSFVNSYQRPPPQVMATIEDISQPGTSAAIEYKSHKMLLLTWHDSSTPARDYVCDSVRPRCMPHGMLTPHTDEFVITYTVIIDVIRQLSFKETKLDGGAGFGDVAGSGIDSYGLSHDKSFGVDDLDLNVILTLDLNVSKTETQEEVYVFEAHIVDEVVDGSVEEGIIHGSGEEDVEQYHVESSENACANDDDDEDDDFLVDDENEILEHDVDVHLFGISKDVPFDNIGVTSLVPKDLLKGRDVDVVNLNGFNSDSGNDNKTRTYRRRMLIGLRGEMDGVMNDNGRWKYSFYTEHKFSSSKRLRTQSTYITVKA</sequence>
<protein>
    <submittedName>
        <fullName evidence="1">Uncharacterized protein</fullName>
    </submittedName>
</protein>
<comment type="caution">
    <text evidence="1">The sequence shown here is derived from an EMBL/GenBank/DDBJ whole genome shotgun (WGS) entry which is preliminary data.</text>
</comment>
<dbReference type="EMBL" id="BKCJ010002846">
    <property type="protein sequence ID" value="GEU51306.1"/>
    <property type="molecule type" value="Genomic_DNA"/>
</dbReference>
<organism evidence="1">
    <name type="scientific">Tanacetum cinerariifolium</name>
    <name type="common">Dalmatian daisy</name>
    <name type="synonym">Chrysanthemum cinerariifolium</name>
    <dbReference type="NCBI Taxonomy" id="118510"/>
    <lineage>
        <taxon>Eukaryota</taxon>
        <taxon>Viridiplantae</taxon>
        <taxon>Streptophyta</taxon>
        <taxon>Embryophyta</taxon>
        <taxon>Tracheophyta</taxon>
        <taxon>Spermatophyta</taxon>
        <taxon>Magnoliopsida</taxon>
        <taxon>eudicotyledons</taxon>
        <taxon>Gunneridae</taxon>
        <taxon>Pentapetalae</taxon>
        <taxon>asterids</taxon>
        <taxon>campanulids</taxon>
        <taxon>Asterales</taxon>
        <taxon>Asteraceae</taxon>
        <taxon>Asteroideae</taxon>
        <taxon>Anthemideae</taxon>
        <taxon>Anthemidinae</taxon>
        <taxon>Tanacetum</taxon>
    </lineage>
</organism>
<name>A0A6L2KPS8_TANCI</name>
<proteinExistence type="predicted"/>
<gene>
    <name evidence="1" type="ORF">Tci_023284</name>
</gene>